<dbReference type="InterPro" id="IPR058210">
    <property type="entry name" value="SACS/Nov_dom"/>
</dbReference>
<reference evidence="2 3" key="1">
    <citation type="submission" date="2017-06" db="EMBL/GenBank/DDBJ databases">
        <title>A platform for efficient transgenesis in Macrostomum lignano, a flatworm model organism for stem cell research.</title>
        <authorList>
            <person name="Berezikov E."/>
        </authorList>
    </citation>
    <scope>NUCLEOTIDE SEQUENCE [LARGE SCALE GENOMIC DNA]</scope>
    <source>
        <strain evidence="2">DV1</strain>
        <tissue evidence="2">Whole organism</tissue>
    </source>
</reference>
<dbReference type="EMBL" id="NIVC01000566">
    <property type="protein sequence ID" value="PAA80826.1"/>
    <property type="molecule type" value="Genomic_DNA"/>
</dbReference>
<keyword evidence="3" id="KW-1185">Reference proteome</keyword>
<protein>
    <recommendedName>
        <fullName evidence="1">Sacsin/Nov domain-containing protein</fullName>
    </recommendedName>
</protein>
<dbReference type="NCBIfam" id="NF047352">
    <property type="entry name" value="P_loop_sacsin"/>
    <property type="match status" value="2"/>
</dbReference>
<organism evidence="2 3">
    <name type="scientific">Macrostomum lignano</name>
    <dbReference type="NCBI Taxonomy" id="282301"/>
    <lineage>
        <taxon>Eukaryota</taxon>
        <taxon>Metazoa</taxon>
        <taxon>Spiralia</taxon>
        <taxon>Lophotrochozoa</taxon>
        <taxon>Platyhelminthes</taxon>
        <taxon>Rhabditophora</taxon>
        <taxon>Macrostomorpha</taxon>
        <taxon>Macrostomida</taxon>
        <taxon>Macrostomidae</taxon>
        <taxon>Macrostomum</taxon>
    </lineage>
</organism>
<evidence type="ECO:0000259" key="1">
    <source>
        <dbReference type="Pfam" id="PF25794"/>
    </source>
</evidence>
<dbReference type="GO" id="GO:0030544">
    <property type="term" value="F:Hsp70 protein binding"/>
    <property type="evidence" value="ECO:0007669"/>
    <property type="project" value="TreeGrafter"/>
</dbReference>
<dbReference type="PANTHER" id="PTHR15600">
    <property type="entry name" value="SACSIN"/>
    <property type="match status" value="1"/>
</dbReference>
<name>A0A267G494_9PLAT</name>
<dbReference type="InterPro" id="IPR036890">
    <property type="entry name" value="HATPase_C_sf"/>
</dbReference>
<feature type="domain" description="Sacsin/Nov" evidence="1">
    <location>
        <begin position="1065"/>
        <end position="1300"/>
    </location>
</feature>
<dbReference type="Proteomes" id="UP000215902">
    <property type="component" value="Unassembled WGS sequence"/>
</dbReference>
<dbReference type="Gene3D" id="1.20.120.330">
    <property type="entry name" value="Nucleotidyltransferases domain 2"/>
    <property type="match status" value="1"/>
</dbReference>
<feature type="domain" description="Sacsin/Nov" evidence="1">
    <location>
        <begin position="21"/>
        <end position="270"/>
    </location>
</feature>
<dbReference type="InterPro" id="IPR052972">
    <property type="entry name" value="Sacsin_chaperone_reg"/>
</dbReference>
<dbReference type="OrthoDB" id="6140196at2759"/>
<proteinExistence type="predicted"/>
<evidence type="ECO:0000313" key="3">
    <source>
        <dbReference type="Proteomes" id="UP000215902"/>
    </source>
</evidence>
<dbReference type="SUPFAM" id="SSF55874">
    <property type="entry name" value="ATPase domain of HSP90 chaperone/DNA topoisomerase II/histidine kinase"/>
    <property type="match status" value="2"/>
</dbReference>
<evidence type="ECO:0000313" key="2">
    <source>
        <dbReference type="EMBL" id="PAA80826.1"/>
    </source>
</evidence>
<sequence>MSSESESDGDTEGAELCGQSESLTRRLRNILRDYSDGLAIPKELIQNADDAGATEVTLIYDSRANLQWRETVMGRRMADCQGPCLWAHNDAQFTDDDFKNLLSLGGATKEAQAAKVGKFGLGFNAVYNLTDVPAVLSGCQLQLLDPHGEKRGRGFLEEIYRKYRKCDTGLRLNFSKEAGRRMLAKYPHQFAPYTGVMGCGPDLGAEPYPGTLIRLPLRTQEQAGESQICQRAYSEQEMRDLLDKTAQQARHLLLFTQSVSSFRLLHLRDGLDGSLQTDTLLKVSRSLIKCIRPLPGTSESADLRSQTRVLAAAAEYLAGDNGGAVDGSFAGQLKLHIDVQINETEAKQVGIDTNVAITASDNWLLSVALGSGESLEMSRQREGLSLPVASVAIRLSAGGTAIEPVNRGVAFCFLPLPIESPLLFHVNAAFAVTSSRRYLEEATMDEAEGRWHPGRWNAALLREAACAALVSALERLTAENITGAPSIWPLLEANNGVWHPLIESFYRTVFTESDRAPSIFFTSVGWRPLAQVVFLDESALGAAALGFEAANVVRRLARSLVPAGSGLAEGLASSVQAAAVRLNLLGHRLWSGEVFVANFLEQLNSLWDSSDDERHLCSEFLKFLLKNLSREDIAPQDPTVWLMSEGIRSMLKSSHFLPDQSNRLCRVSDLLDPDCAAAALYFPTDSVFPRTDFKDDYSLRPVLISLGLQSQIPFDHVLERANTVSALSQENRLEDALKRARSLMKYLDLNRTEFQDRLRELASVEFLPAKRKPDDCSLHWRSDDYPVTQLFAPEVLFESKQETLGSLCQLVLDSCVLSDTNHLAREALNKSIGVQKEVPREIAWEQLRRATQTFSIDSRPVCLDVYEHFSKLLINNPKLADEIKLEFEGLSSPAIVYSDTGYLKPHQVSLSFKDRECPPYLYRLPSDLRGGYFSHEKYLPFLKAIGVLEEFDCTTYCRVLEEIHENKSGSALTDSERKSCIELLTRLSELSELPEPSEIFAPDHEGFLVRCSHLCFGSVKWLTKVDKLRFAHKDLAYGVCEKLRIPDQRVQTLRKHHVPLPFGQKEELTTRLKGILQGYPLGIEIFKELVQNADDAGATRLHFINDRRNLGTEKVLSDEWKTLQGPALVVVNDTTFNDEDIEGIQKLGVGSKGSQPWKTGQYGIGFNCVYHVTDVPMFLSDNRVLCVMDPHCRHMPHANTESPGGMYKDEGLDEVRDDFRDVFDGFKITNETTTGSTVFRLPLRTLETARLSEIFPAAKPLNSDDICKLFKEFAEDLSEILLFLSSVKTIQLSELGTDGKLTKVFETSSTISDPSACIRFRGECQKIGRQLVQKDFDPKLLQLCTQEVYEATISTHNNFLQEPDSTSSKWIVAQQLGLPADSASVIPSKDQSKLGYAVSNGEWKALPKVGVAARLDQSKKFHREHRVFNLLPLPLTTDLPVHINGHFALDPSRRSLWEAHSSDASAEWNNLLVSTALPVCYATLLEAATLKSNGNSSPFEHYYRLFPEAKDEKPGKSHWNTMAIEFYKEVFKNRREVFPVVDLTNQSRITWLPLAQSPQSVDGKSAFLQEDLSEDVSEVLQRLGLPLIVRGRRFTDCMKSSGLSYVPNANPENIINYLKGVRCSALRDSLPIQVELTPFAGVLGVETLMHYLLTNLSPEEQTDTKDSERDSAEIQRMASLISTPLNLTADGMLRIFKAVNPSFLTEYVRLIPAKSTDLLSQFCHKKIQEVFKPPPPPPSTSLPVRYFSRPNRCPSAHKSGLYRKFSIAEFRRCLGNFLPACGSPNVPCIPLARFETQLRGLKFADWIRDVWKFLSEEYEIVRKTYDSAAAEYYKVNCRRYPQKPPEIKDVLAPVSDAALVPASFEWAWEKRISCWSWLFKISHVSSVYHKSSPKPFDLEEKIEEALCQLKAPLLTIYDSKLIKLVGKLEEPNSMLTVLRYALNENRHKPRHLPSADMANSFACFVQQHQGAMEQVIDGRDLISELQRLPIFVTLSGECVALENSDPRILPADLVFEEMHLWSRGSQCVFLRKNFELEKLHSLMCCNELSEFAAYVDFILPVFDYFSNHTKQAHLQKLKSLAWDFQGLSYCNPSESRSFEDALKNARIVPFQQSWCRASNFFDHRVDIFREFCPSEGFLPRQFQKDDMLTLMELAGLVTECSPDMVLRFANDTANLPLDLARNKSETLLKFVASQSFEQHRTEAFLSQLARISFIVPDVKPELQQLCDKGYVQFSSLENCVTPKNVYICWTVLPVAPAFIEELGCFRKYLQEKPQKDKFFSHLKNLIGSRQFGNAGLADSLKQVRGKVMHKVYSFMSSLDQAASKHYLNALRDSPCILVDNCSRFAQPSQVTLTERDEIPPFLFACPSGFLQYSELFLKLGVTRQPSIEQAAMVLQLIKSAAKDDSLPVALLEPTAKCICLLLSLLHQQGAFPTGIRLCLPTSVSTEEETPKSYKLVEASQVVINDAVAYFERLGSATLSGIQFLDLEFCGISADQQRTLERNLNKDLGVRRLSELVKEQLVLGECPECSAGEAGCQVCAEFSKKLSSSDFRSGLASVIVSDSMDVNIESTFKSVNGILEVFRIACKQKLVTVLVMNGTEIDASKRRRKFLLKDGTIYMNHLDRLPEGDDRNFWLKELMGAVHGLLEPSFSLTSQQTSRLQFMMMLEDFRNIPQMLQEENIRFYGQSDDLKDMWHGVELGSPVNPMDALKLEPLGLTHLQPDDLVAFADAEAGGSLIYARIVESHGSVDPKSDEGESDSSEWSLEFTVDCGRQRGRKVRASAALLQAFGKIENELELHENNSDWERRMEQQIHKAARLSDNFERKAATRRILDACDSNRFDEEQQPDPEAIRRVQSLAQEQLGGSLSNGDWEMMSRNAARAARRYRSARAESRMNGDFGFGGGGGGGGGGLGDAFCGAFNSARTGGGGGGGFGGPGCIPPSPGEAQRYLKTAQGDAEAAVATATGAGAERACWACYQSWQAAEKAMKAVVLAENRPAERSHNLMSHLLLVGDDELRDQLEPLVHDLLLYFTGTRAIRVMAPRLTTRSAPSTRDRPARRQPALCDWWRRP</sequence>
<dbReference type="SUPFAM" id="SSF81593">
    <property type="entry name" value="Nucleotidyltransferase substrate binding subunit/domain"/>
    <property type="match status" value="1"/>
</dbReference>
<dbReference type="PANTHER" id="PTHR15600:SF42">
    <property type="entry name" value="SACSIN"/>
    <property type="match status" value="1"/>
</dbReference>
<comment type="caution">
    <text evidence="2">The sequence shown here is derived from an EMBL/GenBank/DDBJ whole genome shotgun (WGS) entry which is preliminary data.</text>
</comment>
<gene>
    <name evidence="2" type="ORF">BOX15_Mlig021845g3</name>
</gene>
<dbReference type="STRING" id="282301.A0A267G494"/>
<dbReference type="Pfam" id="PF25794">
    <property type="entry name" value="SACS"/>
    <property type="match status" value="2"/>
</dbReference>
<accession>A0A267G494</accession>